<dbReference type="SUPFAM" id="SSF55874">
    <property type="entry name" value="ATPase domain of HSP90 chaperone/DNA topoisomerase II/histidine kinase"/>
    <property type="match status" value="1"/>
</dbReference>
<accession>A0ABV6GDX0</accession>
<dbReference type="InterPro" id="IPR004358">
    <property type="entry name" value="Sig_transdc_His_kin-like_C"/>
</dbReference>
<evidence type="ECO:0000313" key="6">
    <source>
        <dbReference type="Proteomes" id="UP001589854"/>
    </source>
</evidence>
<keyword evidence="3" id="KW-0902">Two-component regulatory system</keyword>
<comment type="caution">
    <text evidence="5">The sequence shown here is derived from an EMBL/GenBank/DDBJ whole genome shotgun (WGS) entry which is preliminary data.</text>
</comment>
<dbReference type="Gene3D" id="3.30.565.10">
    <property type="entry name" value="Histidine kinase-like ATPase, C-terminal domain"/>
    <property type="match status" value="1"/>
</dbReference>
<evidence type="ECO:0000256" key="3">
    <source>
        <dbReference type="ARBA" id="ARBA00023012"/>
    </source>
</evidence>
<dbReference type="Proteomes" id="UP001589854">
    <property type="component" value="Unassembled WGS sequence"/>
</dbReference>
<sequence>KEEGTGLGMLMVYSTINKVKGIIEVESEKGKGTTFLITIPA</sequence>
<proteinExistence type="predicted"/>
<feature type="non-terminal residue" evidence="5">
    <location>
        <position position="1"/>
    </location>
</feature>
<protein>
    <recommendedName>
        <fullName evidence="2">histidine kinase</fullName>
        <ecNumber evidence="2">2.7.13.3</ecNumber>
    </recommendedName>
</protein>
<evidence type="ECO:0000313" key="5">
    <source>
        <dbReference type="EMBL" id="MFC0271878.1"/>
    </source>
</evidence>
<dbReference type="GO" id="GO:0005524">
    <property type="term" value="F:ATP binding"/>
    <property type="evidence" value="ECO:0007669"/>
    <property type="project" value="UniProtKB-KW"/>
</dbReference>
<dbReference type="EMBL" id="JBHLVO010000006">
    <property type="protein sequence ID" value="MFC0271878.1"/>
    <property type="molecule type" value="Genomic_DNA"/>
</dbReference>
<feature type="domain" description="Histidine kinase/HSP90-like ATPase" evidence="4">
    <location>
        <begin position="2"/>
        <end position="40"/>
    </location>
</feature>
<dbReference type="Pfam" id="PF02518">
    <property type="entry name" value="HATPase_c"/>
    <property type="match status" value="1"/>
</dbReference>
<reference evidence="5 6" key="1">
    <citation type="submission" date="2024-09" db="EMBL/GenBank/DDBJ databases">
        <authorList>
            <person name="Sun Q."/>
            <person name="Mori K."/>
        </authorList>
    </citation>
    <scope>NUCLEOTIDE SEQUENCE [LARGE SCALE GENOMIC DNA]</scope>
    <source>
        <strain evidence="5 6">CCM 7228</strain>
    </source>
</reference>
<gene>
    <name evidence="5" type="ORF">ACFFIX_10480</name>
</gene>
<dbReference type="EC" id="2.7.13.3" evidence="2"/>
<comment type="catalytic activity">
    <reaction evidence="1">
        <text>ATP + protein L-histidine = ADP + protein N-phospho-L-histidine.</text>
        <dbReference type="EC" id="2.7.13.3"/>
    </reaction>
</comment>
<dbReference type="InterPro" id="IPR036890">
    <property type="entry name" value="HATPase_C_sf"/>
</dbReference>
<evidence type="ECO:0000256" key="2">
    <source>
        <dbReference type="ARBA" id="ARBA00012438"/>
    </source>
</evidence>
<evidence type="ECO:0000256" key="1">
    <source>
        <dbReference type="ARBA" id="ARBA00000085"/>
    </source>
</evidence>
<dbReference type="RefSeq" id="WP_378933587.1">
    <property type="nucleotide sequence ID" value="NZ_JBHLVO010000006.1"/>
</dbReference>
<name>A0ABV6GDX0_9BACI</name>
<keyword evidence="5" id="KW-0067">ATP-binding</keyword>
<keyword evidence="5" id="KW-0547">Nucleotide-binding</keyword>
<dbReference type="PRINTS" id="PR00344">
    <property type="entry name" value="BCTRLSENSOR"/>
</dbReference>
<dbReference type="InterPro" id="IPR003594">
    <property type="entry name" value="HATPase_dom"/>
</dbReference>
<evidence type="ECO:0000259" key="4">
    <source>
        <dbReference type="Pfam" id="PF02518"/>
    </source>
</evidence>
<keyword evidence="6" id="KW-1185">Reference proteome</keyword>
<organism evidence="5 6">
    <name type="scientific">Metabacillus herbersteinensis</name>
    <dbReference type="NCBI Taxonomy" id="283816"/>
    <lineage>
        <taxon>Bacteria</taxon>
        <taxon>Bacillati</taxon>
        <taxon>Bacillota</taxon>
        <taxon>Bacilli</taxon>
        <taxon>Bacillales</taxon>
        <taxon>Bacillaceae</taxon>
        <taxon>Metabacillus</taxon>
    </lineage>
</organism>